<dbReference type="PRINTS" id="PR00420">
    <property type="entry name" value="RNGMNOXGNASE"/>
</dbReference>
<dbReference type="Pfam" id="PF04820">
    <property type="entry name" value="Trp_halogenase"/>
    <property type="match status" value="1"/>
</dbReference>
<keyword evidence="1" id="KW-0503">Monooxygenase</keyword>
<accession>K5D822</accession>
<dbReference type="PATRIC" id="fig|993517.3.peg.1722"/>
<comment type="caution">
    <text evidence="1">The sequence shown here is derived from an EMBL/GenBank/DDBJ whole genome shotgun (WGS) entry which is preliminary data.</text>
</comment>
<reference evidence="1" key="1">
    <citation type="submission" date="2012-08" db="EMBL/GenBank/DDBJ databases">
        <title>Permanent draft genomes of three Rhodopirellula baltica strains WH47, SWK14 and SH28.</title>
        <authorList>
            <person name="Richter M."/>
            <person name="Richter-Heitmann T."/>
            <person name="Frank C."/>
            <person name="Harder J."/>
            <person name="Glockner F.O."/>
        </authorList>
    </citation>
    <scope>NUCLEOTIDE SEQUENCE</scope>
    <source>
        <strain evidence="1">SH28</strain>
    </source>
</reference>
<dbReference type="PANTHER" id="PTHR42685:SF22">
    <property type="entry name" value="CONDITIONED MEDIUM FACTOR RECEPTOR 1"/>
    <property type="match status" value="1"/>
</dbReference>
<dbReference type="InterPro" id="IPR050407">
    <property type="entry name" value="Geranylgeranyl_reductase"/>
</dbReference>
<dbReference type="GO" id="GO:0004497">
    <property type="term" value="F:monooxygenase activity"/>
    <property type="evidence" value="ECO:0007669"/>
    <property type="project" value="UniProtKB-KW"/>
</dbReference>
<proteinExistence type="predicted"/>
<dbReference type="Proteomes" id="UP000007993">
    <property type="component" value="Unassembled WGS sequence"/>
</dbReference>
<keyword evidence="1" id="KW-0560">Oxidoreductase</keyword>
<dbReference type="Gene3D" id="3.30.9.100">
    <property type="match status" value="1"/>
</dbReference>
<name>K5D822_RHOBT</name>
<dbReference type="AlphaFoldDB" id="K5D822"/>
<dbReference type="SUPFAM" id="SSF51905">
    <property type="entry name" value="FAD/NAD(P)-binding domain"/>
    <property type="match status" value="1"/>
</dbReference>
<organism evidence="1">
    <name type="scientific">Rhodopirellula baltica SH28</name>
    <dbReference type="NCBI Taxonomy" id="993517"/>
    <lineage>
        <taxon>Bacteria</taxon>
        <taxon>Pseudomonadati</taxon>
        <taxon>Planctomycetota</taxon>
        <taxon>Planctomycetia</taxon>
        <taxon>Pirellulales</taxon>
        <taxon>Pirellulaceae</taxon>
        <taxon>Rhodopirellula</taxon>
    </lineage>
</organism>
<reference evidence="1" key="2">
    <citation type="journal article" date="2013" name="Mar. Genomics">
        <title>Expression of sulfatases in Rhodopirellula baltica and the diversity of sulfatases in the genus Rhodopirellula.</title>
        <authorList>
            <person name="Wegner C.E."/>
            <person name="Richter-Heitmann T."/>
            <person name="Klindworth A."/>
            <person name="Klockow C."/>
            <person name="Richter M."/>
            <person name="Achstetter T."/>
            <person name="Glockner F.O."/>
            <person name="Harder J."/>
        </authorList>
    </citation>
    <scope>NUCLEOTIDE SEQUENCE [LARGE SCALE GENOMIC DNA]</scope>
    <source>
        <strain evidence="1">SH28</strain>
    </source>
</reference>
<sequence length="365" mass="40498">MKNCDVLVVGGGPAAAVCANELASRGLTVSVASGLTSHASRKCNQFISPSADAFLRNCGLSLPSDVSNPLDEFSLAWEEEARSFLMFKDWFANPAAVLLRPAFDLWLLNCASGAGAEILNGATVYQVTRRNGEWYSDVKMHATNITVRSRFVVEATGKRNRSLYYSDATRSYIDRLVGHCCTVQLAAMSAPFFGIRSAQNGWWYLGISKDGGGTATYFSDSDLVVSGFRRTEFLDSILSLLKTPHGTFSRISAWHAHDSRTSIRKLQWRNNWLCIGDCSWSIDPLSGRGIQLAVSHGFETAKAIASVQESQTHEALRSLAKERVRDFSRALGTRNEIYSKANQHRGHKFWERRLKPGLPFRCIDE</sequence>
<gene>
    <name evidence="1" type="ORF">RBSH_01580</name>
</gene>
<dbReference type="InterPro" id="IPR036188">
    <property type="entry name" value="FAD/NAD-bd_sf"/>
</dbReference>
<dbReference type="InterPro" id="IPR006905">
    <property type="entry name" value="Flavin_halogenase"/>
</dbReference>
<dbReference type="RefSeq" id="WP_007331456.1">
    <property type="nucleotide sequence ID" value="NZ_AMCW01000040.1"/>
</dbReference>
<evidence type="ECO:0000313" key="1">
    <source>
        <dbReference type="EMBL" id="EKK02887.1"/>
    </source>
</evidence>
<dbReference type="EMBL" id="AMCW01000040">
    <property type="protein sequence ID" value="EKK02887.1"/>
    <property type="molecule type" value="Genomic_DNA"/>
</dbReference>
<dbReference type="PANTHER" id="PTHR42685">
    <property type="entry name" value="GERANYLGERANYL DIPHOSPHATE REDUCTASE"/>
    <property type="match status" value="1"/>
</dbReference>
<protein>
    <submittedName>
        <fullName evidence="1">Monooxygenase</fullName>
    </submittedName>
</protein>
<dbReference type="Gene3D" id="3.50.50.60">
    <property type="entry name" value="FAD/NAD(P)-binding domain"/>
    <property type="match status" value="1"/>
</dbReference>